<dbReference type="Gene3D" id="2.40.160.60">
    <property type="entry name" value="Outer membrane protein transport protein (OMPP1/FadL/TodX)"/>
    <property type="match status" value="1"/>
</dbReference>
<comment type="caution">
    <text evidence="2">The sequence shown here is derived from an EMBL/GenBank/DDBJ whole genome shotgun (WGS) entry which is preliminary data.</text>
</comment>
<organism evidence="2 3">
    <name type="scientific">Pelobium manganitolerans</name>
    <dbReference type="NCBI Taxonomy" id="1842495"/>
    <lineage>
        <taxon>Bacteria</taxon>
        <taxon>Pseudomonadati</taxon>
        <taxon>Bacteroidota</taxon>
        <taxon>Sphingobacteriia</taxon>
        <taxon>Sphingobacteriales</taxon>
        <taxon>Sphingobacteriaceae</taxon>
        <taxon>Pelobium</taxon>
    </lineage>
</organism>
<evidence type="ECO:0000313" key="2">
    <source>
        <dbReference type="EMBL" id="RKD20241.1"/>
    </source>
</evidence>
<evidence type="ECO:0008006" key="4">
    <source>
        <dbReference type="Google" id="ProtNLM"/>
    </source>
</evidence>
<dbReference type="EMBL" id="MBTA01000001">
    <property type="protein sequence ID" value="RKD20241.1"/>
    <property type="molecule type" value="Genomic_DNA"/>
</dbReference>
<proteinExistence type="predicted"/>
<evidence type="ECO:0000313" key="3">
    <source>
        <dbReference type="Proteomes" id="UP000283433"/>
    </source>
</evidence>
<accession>A0A419SBP8</accession>
<dbReference type="OrthoDB" id="1491239at2"/>
<feature type="signal peptide" evidence="1">
    <location>
        <begin position="1"/>
        <end position="23"/>
    </location>
</feature>
<reference evidence="2 3" key="1">
    <citation type="submission" date="2016-07" db="EMBL/GenBank/DDBJ databases">
        <title>Genome of Pelobium manganitolerans.</title>
        <authorList>
            <person name="Wu S."/>
            <person name="Wang G."/>
        </authorList>
    </citation>
    <scope>NUCLEOTIDE SEQUENCE [LARGE SCALE GENOMIC DNA]</scope>
    <source>
        <strain evidence="2 3">YS-25</strain>
    </source>
</reference>
<feature type="chain" id="PRO_5019416276" description="Aromatic hydrocarbon degradation protein" evidence="1">
    <location>
        <begin position="24"/>
        <end position="429"/>
    </location>
</feature>
<dbReference type="AlphaFoldDB" id="A0A419SBP8"/>
<gene>
    <name evidence="2" type="ORF">BCY91_01060</name>
</gene>
<keyword evidence="1" id="KW-0732">Signal</keyword>
<dbReference type="SUPFAM" id="SSF56935">
    <property type="entry name" value="Porins"/>
    <property type="match status" value="1"/>
</dbReference>
<evidence type="ECO:0000256" key="1">
    <source>
        <dbReference type="SAM" id="SignalP"/>
    </source>
</evidence>
<dbReference type="RefSeq" id="WP_120180156.1">
    <property type="nucleotide sequence ID" value="NZ_CBINCU010000001.1"/>
</dbReference>
<name>A0A419SBP8_9SPHI</name>
<dbReference type="Proteomes" id="UP000283433">
    <property type="component" value="Unassembled WGS sequence"/>
</dbReference>
<protein>
    <recommendedName>
        <fullName evidence="4">Aromatic hydrocarbon degradation protein</fullName>
    </recommendedName>
</protein>
<keyword evidence="3" id="KW-1185">Reference proteome</keyword>
<sequence length="429" mass="47195">MIISKKNLLAFAISLFTAYGALAQSTINSPYSKFGVGNLSGSYLPQNRALGNLGYGISTVGGYNNINIANPASYANMRLTVFDIGASTHSQTLKKGSKSESNFNASLNHLAIGIPVSKKSALSFGLLPYSNFGYSYDDVSSSVDTFKIEHTYSGEGGINRAYIGYGFGLGKHFTFGANMSYLFGNLKEIRTTEFNQYIGFLNSKTADNNSVGGLVFDFGAQYTAALGKKAKITIGYTGNAKTDLHTTYSQLSTRYMESSGSEYRADTTRFINEVKGNLVLPASHNFGFSIEKYNKWLVGADLRLANWSDFARSGSASQLNDTWGFSVGGQITPNVNAVTNYFKLIDYRLGFSYDKTYVKIAGQDIDVKSVNLGFGFPLISGRNAFYKINFSTEIGTRGTLEQNLVKENFINFHLGFTINDRWFQKYKYD</sequence>